<reference evidence="1" key="1">
    <citation type="submission" date="2022-06" db="EMBL/GenBank/DDBJ databases">
        <title>Genome sequence of Phormidium yuhuli AB48 isolated from an industrial photobioreactor environment.</title>
        <authorList>
            <person name="Qiu Y."/>
            <person name="Noonan A.J.C."/>
            <person name="Dofher K."/>
            <person name="Koch M."/>
            <person name="Kieft B."/>
            <person name="Lin X."/>
            <person name="Ziels R.M."/>
            <person name="Hallam S.J."/>
        </authorList>
    </citation>
    <scope>NUCLEOTIDE SEQUENCE</scope>
    <source>
        <strain evidence="1">AB48</strain>
    </source>
</reference>
<proteinExistence type="predicted"/>
<organism evidence="1 2">
    <name type="scientific">Phormidium yuhuli AB48</name>
    <dbReference type="NCBI Taxonomy" id="2940671"/>
    <lineage>
        <taxon>Bacteria</taxon>
        <taxon>Bacillati</taxon>
        <taxon>Cyanobacteriota</taxon>
        <taxon>Cyanophyceae</taxon>
        <taxon>Oscillatoriophycideae</taxon>
        <taxon>Oscillatoriales</taxon>
        <taxon>Oscillatoriaceae</taxon>
        <taxon>Phormidium</taxon>
        <taxon>Phormidium yuhuli</taxon>
    </lineage>
</organism>
<gene>
    <name evidence="1" type="ORF">NEA10_13185</name>
</gene>
<keyword evidence="2" id="KW-1185">Reference proteome</keyword>
<dbReference type="EMBL" id="CP098611">
    <property type="protein sequence ID" value="USR89815.1"/>
    <property type="molecule type" value="Genomic_DNA"/>
</dbReference>
<accession>A0ABY5ALX1</accession>
<dbReference type="Proteomes" id="UP001056708">
    <property type="component" value="Chromosome"/>
</dbReference>
<evidence type="ECO:0000313" key="2">
    <source>
        <dbReference type="Proteomes" id="UP001056708"/>
    </source>
</evidence>
<sequence length="506" mass="58667">MVWEALVKAVLLGTQRLGQRPLAEMVPLSEEMEPLIDGDSLEVEILQVLAIASVQRRAGRVLPRGVAEGRVEVAPEERLPRCSLAASRLLHESLQGEEVEERLGLWLGWAREAGVRVPAECLPQVLEVGRQGRNLRSLMLPVLGYRGYWLAAQNSDWQFAALAVVGVTPEEGWGEGNLPTRLFWLRQMRLADPDQAREWVSGVWEAHKAGDRTEYLKCFHLGLTAADEPFLEGALGDKSQQVREMAARLLTRLPESGFVQRVRQWLAGRLERSPQGLKVTLPEMMTPEMRRDGVREKPPAKVPRQPWWFLQQLARVPPRVWAQGEEIEVWLGLAREHPLWEYLWEGWAIAAMIHQDRDWARCLLGLEIPGRLEGDLERDRTLLHSLPLEEREAWILGHLQAHPQRMSKRHPSLRQLQLCDWPWRDEFSRGIFQRFRGDILASQDHYDWAVRSTFRRFSHWMNPRLQGEFRESLLPEMKPQSYWRQTVEQFLDLLVFREGLDEANRE</sequence>
<dbReference type="Pfam" id="PF18944">
    <property type="entry name" value="DUF5691"/>
    <property type="match status" value="1"/>
</dbReference>
<protein>
    <submittedName>
        <fullName evidence="1">DUF5691 domain-containing protein</fullName>
    </submittedName>
</protein>
<dbReference type="RefSeq" id="WP_252661029.1">
    <property type="nucleotide sequence ID" value="NZ_CP098611.1"/>
</dbReference>
<dbReference type="InterPro" id="IPR043746">
    <property type="entry name" value="DUF5691"/>
</dbReference>
<evidence type="ECO:0000313" key="1">
    <source>
        <dbReference type="EMBL" id="USR89815.1"/>
    </source>
</evidence>
<name>A0ABY5ALX1_9CYAN</name>